<dbReference type="InterPro" id="IPR030678">
    <property type="entry name" value="Peptide/Ni-bd"/>
</dbReference>
<proteinExistence type="inferred from homology"/>
<keyword evidence="5" id="KW-0449">Lipoprotein</keyword>
<dbReference type="EMBL" id="CADCTG010000160">
    <property type="protein sequence ID" value="CAA9247872.1"/>
    <property type="molecule type" value="Genomic_DNA"/>
</dbReference>
<dbReference type="GO" id="GO:1904680">
    <property type="term" value="F:peptide transmembrane transporter activity"/>
    <property type="evidence" value="ECO:0007669"/>
    <property type="project" value="TreeGrafter"/>
</dbReference>
<dbReference type="Gene3D" id="3.10.105.10">
    <property type="entry name" value="Dipeptide-binding Protein, Domain 3"/>
    <property type="match status" value="1"/>
</dbReference>
<dbReference type="GO" id="GO:0030288">
    <property type="term" value="C:outer membrane-bounded periplasmic space"/>
    <property type="evidence" value="ECO:0007669"/>
    <property type="project" value="UniProtKB-ARBA"/>
</dbReference>
<evidence type="ECO:0000256" key="2">
    <source>
        <dbReference type="ARBA" id="ARBA00005695"/>
    </source>
</evidence>
<evidence type="ECO:0000256" key="1">
    <source>
        <dbReference type="ARBA" id="ARBA00004418"/>
    </source>
</evidence>
<dbReference type="PIRSF" id="PIRSF002741">
    <property type="entry name" value="MppA"/>
    <property type="match status" value="1"/>
</dbReference>
<gene>
    <name evidence="5" type="ORF">AVDCRST_MAG08-1951</name>
</gene>
<dbReference type="InterPro" id="IPR039424">
    <property type="entry name" value="SBP_5"/>
</dbReference>
<protein>
    <submittedName>
        <fullName evidence="5">Dipeptide-binding ABC transporter, periplasmic substrate-binding component Putative hemin-binding lipoprotein</fullName>
    </submittedName>
</protein>
<dbReference type="GO" id="GO:0043190">
    <property type="term" value="C:ATP-binding cassette (ABC) transporter complex"/>
    <property type="evidence" value="ECO:0007669"/>
    <property type="project" value="InterPro"/>
</dbReference>
<accession>A0A6J4IEB5</accession>
<dbReference type="Pfam" id="PF00496">
    <property type="entry name" value="SBP_bac_5"/>
    <property type="match status" value="1"/>
</dbReference>
<comment type="similarity">
    <text evidence="2">Belongs to the bacterial solute-binding protein 5 family.</text>
</comment>
<reference evidence="5" key="1">
    <citation type="submission" date="2020-02" db="EMBL/GenBank/DDBJ databases">
        <authorList>
            <person name="Meier V. D."/>
        </authorList>
    </citation>
    <scope>NUCLEOTIDE SEQUENCE</scope>
    <source>
        <strain evidence="5">AVDCRST_MAG08</strain>
    </source>
</reference>
<dbReference type="InterPro" id="IPR000914">
    <property type="entry name" value="SBP_5_dom"/>
</dbReference>
<dbReference type="PANTHER" id="PTHR30290:SF38">
    <property type="entry name" value="D,D-DIPEPTIDE-BINDING PERIPLASMIC PROTEIN DDPA-RELATED"/>
    <property type="match status" value="1"/>
</dbReference>
<sequence>MKVRRRDLLKLATASTLPLPAIGQDMRARTLRLVPSTDLVSLDPVFSTALVAVQHGYHVFDTLYGVDGAMRPQPQMAEGHQVGDDGRAWTIRLREGLRFHDGEPVRAIDCAASLERWSRRDTFGRAFGNAVDRYETPDDRTLRIHLKRPFPRLLDAIGKPHSSPAFIMPERLAKTSPTAAVSEMVGSGPYRFLRDELDSGNLVAYARFDGYKPRPEAPEWTSGGKVAHFERVEWRVIADKSTAVSALLQGEVDWIENIPADLEPLAARNRRVRVQDADPLGTVLVLRFNHSVAPFNNPALRRFVMQVAQQADYLATVTGGDKKAQRECRAMFPCPIPGVAEIGRDQFGSLAGDPARTREALRATGYAGEKVVILNPADSPALAPLGPVTADLLKRAGLNVDLQDMDWGTLLQRRNSKAGPDAGGWGIYHSTWPSIAIANPVLNTTIRGEGAAGWPGWFESAEMERLTAEWLDATAAAEQERLTAAIHALALREVPTLPLGVYFPHTAYRAELTGVLGGSVRYPWNVRRG</sequence>
<dbReference type="Gene3D" id="3.40.190.10">
    <property type="entry name" value="Periplasmic binding protein-like II"/>
    <property type="match status" value="1"/>
</dbReference>
<evidence type="ECO:0000256" key="3">
    <source>
        <dbReference type="ARBA" id="ARBA00022729"/>
    </source>
</evidence>
<comment type="subcellular location">
    <subcellularLocation>
        <location evidence="1">Periplasm</location>
    </subcellularLocation>
</comment>
<dbReference type="CDD" id="cd08502">
    <property type="entry name" value="PBP2_NikA_DppA_OppA_like_16"/>
    <property type="match status" value="1"/>
</dbReference>
<dbReference type="SUPFAM" id="SSF53850">
    <property type="entry name" value="Periplasmic binding protein-like II"/>
    <property type="match status" value="1"/>
</dbReference>
<feature type="domain" description="Solute-binding protein family 5" evidence="4">
    <location>
        <begin position="72"/>
        <end position="437"/>
    </location>
</feature>
<evidence type="ECO:0000259" key="4">
    <source>
        <dbReference type="Pfam" id="PF00496"/>
    </source>
</evidence>
<dbReference type="GO" id="GO:0015833">
    <property type="term" value="P:peptide transport"/>
    <property type="evidence" value="ECO:0007669"/>
    <property type="project" value="TreeGrafter"/>
</dbReference>
<name>A0A6J4IEB5_9PROT</name>
<keyword evidence="3" id="KW-0732">Signal</keyword>
<dbReference type="Gene3D" id="3.90.76.10">
    <property type="entry name" value="Dipeptide-binding Protein, Domain 1"/>
    <property type="match status" value="1"/>
</dbReference>
<evidence type="ECO:0000313" key="5">
    <source>
        <dbReference type="EMBL" id="CAA9247872.1"/>
    </source>
</evidence>
<dbReference type="AlphaFoldDB" id="A0A6J4IEB5"/>
<organism evidence="5">
    <name type="scientific">uncultured Acetobacteraceae bacterium</name>
    <dbReference type="NCBI Taxonomy" id="169975"/>
    <lineage>
        <taxon>Bacteria</taxon>
        <taxon>Pseudomonadati</taxon>
        <taxon>Pseudomonadota</taxon>
        <taxon>Alphaproteobacteria</taxon>
        <taxon>Acetobacterales</taxon>
        <taxon>Acetobacteraceae</taxon>
        <taxon>environmental samples</taxon>
    </lineage>
</organism>
<dbReference type="PANTHER" id="PTHR30290">
    <property type="entry name" value="PERIPLASMIC BINDING COMPONENT OF ABC TRANSPORTER"/>
    <property type="match status" value="1"/>
</dbReference>